<reference evidence="2 3" key="1">
    <citation type="submission" date="2024-09" db="EMBL/GenBank/DDBJ databases">
        <title>Floridaenema gen nov. (Aerosakkonemataceae, Aerosakkonematales ord. nov., Cyanobacteria) from benthic tropical and subtropical fresh waters, with the description of four new species.</title>
        <authorList>
            <person name="Moretto J.A."/>
            <person name="Berthold D.E."/>
            <person name="Lefler F.W."/>
            <person name="Huang I.-S."/>
            <person name="Laughinghouse H. IV."/>
        </authorList>
    </citation>
    <scope>NUCLEOTIDE SEQUENCE [LARGE SCALE GENOMIC DNA]</scope>
    <source>
        <strain evidence="2 3">BLCC-F154</strain>
    </source>
</reference>
<evidence type="ECO:0000313" key="2">
    <source>
        <dbReference type="EMBL" id="MFB2938018.1"/>
    </source>
</evidence>
<accession>A0ABV4YHM1</accession>
<keyword evidence="3" id="KW-1185">Reference proteome</keyword>
<organism evidence="2 3">
    <name type="scientific">Floridaenema fluviatile BLCC-F154</name>
    <dbReference type="NCBI Taxonomy" id="3153640"/>
    <lineage>
        <taxon>Bacteria</taxon>
        <taxon>Bacillati</taxon>
        <taxon>Cyanobacteriota</taxon>
        <taxon>Cyanophyceae</taxon>
        <taxon>Oscillatoriophycideae</taxon>
        <taxon>Aerosakkonematales</taxon>
        <taxon>Aerosakkonemataceae</taxon>
        <taxon>Floridanema</taxon>
        <taxon>Floridanema fluviatile</taxon>
    </lineage>
</organism>
<feature type="domain" description="Bacterial toxin 24" evidence="1">
    <location>
        <begin position="30"/>
        <end position="106"/>
    </location>
</feature>
<comment type="caution">
    <text evidence="2">The sequence shown here is derived from an EMBL/GenBank/DDBJ whole genome shotgun (WGS) entry which is preliminary data.</text>
</comment>
<dbReference type="Proteomes" id="UP001576776">
    <property type="component" value="Unassembled WGS sequence"/>
</dbReference>
<name>A0ABV4YHM1_9CYAN</name>
<dbReference type="Pfam" id="PF15529">
    <property type="entry name" value="Ntox24"/>
    <property type="match status" value="1"/>
</dbReference>
<proteinExistence type="predicted"/>
<gene>
    <name evidence="2" type="ORF">ACE1B6_22450</name>
</gene>
<sequence length="107" mass="11703">MPKPVDWTVGISASILIANATQVSGKFLLDGANPREVRYRMDGNNITSYIVYDDNGRAIKRVDLTGKAHAGISTPHVVEYKHNKNPIGDIFIQAEKLVRPATATEIA</sequence>
<dbReference type="InterPro" id="IPR029114">
    <property type="entry name" value="Ntox24"/>
</dbReference>
<dbReference type="EMBL" id="JBHFNS010000082">
    <property type="protein sequence ID" value="MFB2938018.1"/>
    <property type="molecule type" value="Genomic_DNA"/>
</dbReference>
<protein>
    <submittedName>
        <fullName evidence="2">Polymorphic toxin type 24 domain-containing protein</fullName>
    </submittedName>
</protein>
<evidence type="ECO:0000313" key="3">
    <source>
        <dbReference type="Proteomes" id="UP001576776"/>
    </source>
</evidence>
<dbReference type="RefSeq" id="WP_413259504.1">
    <property type="nucleotide sequence ID" value="NZ_JBHFNS010000082.1"/>
</dbReference>
<evidence type="ECO:0000259" key="1">
    <source>
        <dbReference type="Pfam" id="PF15529"/>
    </source>
</evidence>